<protein>
    <submittedName>
        <fullName evidence="1">Uncharacterized protein</fullName>
    </submittedName>
</protein>
<comment type="caution">
    <text evidence="1">The sequence shown here is derived from an EMBL/GenBank/DDBJ whole genome shotgun (WGS) entry which is preliminary data.</text>
</comment>
<sequence>MAAHSSDKINMSLGMKCWFFPRYVSIDFIQGSEMKEADQYPEPHITSTIPAAFNKFHITLIHGNTTSEHSVQGRNIVQKLQDIPKKFDSNLASPLKIVGTKRKAVEFNNYKPIAKRSNRRQNRSPVNLLDDHLSVTDEEDSLLFILFSHTGV</sequence>
<dbReference type="Proteomes" id="UP001152300">
    <property type="component" value="Unassembled WGS sequence"/>
</dbReference>
<keyword evidence="2" id="KW-1185">Reference proteome</keyword>
<dbReference type="EMBL" id="JAPEIS010000004">
    <property type="protein sequence ID" value="KAJ8067489.1"/>
    <property type="molecule type" value="Genomic_DNA"/>
</dbReference>
<dbReference type="AlphaFoldDB" id="A0A9X0DLJ4"/>
<evidence type="ECO:0000313" key="1">
    <source>
        <dbReference type="EMBL" id="KAJ8067489.1"/>
    </source>
</evidence>
<reference evidence="1" key="1">
    <citation type="submission" date="2022-11" db="EMBL/GenBank/DDBJ databases">
        <title>Genome Resource of Sclerotinia nivalis Strain SnTB1, a Plant Pathogen Isolated from American Ginseng.</title>
        <authorList>
            <person name="Fan S."/>
        </authorList>
    </citation>
    <scope>NUCLEOTIDE SEQUENCE</scope>
    <source>
        <strain evidence="1">SnTB1</strain>
    </source>
</reference>
<name>A0A9X0DLJ4_9HELO</name>
<evidence type="ECO:0000313" key="2">
    <source>
        <dbReference type="Proteomes" id="UP001152300"/>
    </source>
</evidence>
<accession>A0A9X0DLJ4</accession>
<dbReference type="OrthoDB" id="3538635at2759"/>
<gene>
    <name evidence="1" type="ORF">OCU04_004833</name>
</gene>
<organism evidence="1 2">
    <name type="scientific">Sclerotinia nivalis</name>
    <dbReference type="NCBI Taxonomy" id="352851"/>
    <lineage>
        <taxon>Eukaryota</taxon>
        <taxon>Fungi</taxon>
        <taxon>Dikarya</taxon>
        <taxon>Ascomycota</taxon>
        <taxon>Pezizomycotina</taxon>
        <taxon>Leotiomycetes</taxon>
        <taxon>Helotiales</taxon>
        <taxon>Sclerotiniaceae</taxon>
        <taxon>Sclerotinia</taxon>
    </lineage>
</organism>
<proteinExistence type="predicted"/>